<feature type="compositionally biased region" description="Acidic residues" evidence="1">
    <location>
        <begin position="572"/>
        <end position="585"/>
    </location>
</feature>
<feature type="compositionally biased region" description="Low complexity" evidence="1">
    <location>
        <begin position="199"/>
        <end position="238"/>
    </location>
</feature>
<dbReference type="PANTHER" id="PTHR23242:SF9">
    <property type="entry name" value="TRANSCRIPTION FACTOR HOXA13"/>
    <property type="match status" value="1"/>
</dbReference>
<evidence type="ECO:0000256" key="1">
    <source>
        <dbReference type="SAM" id="MobiDB-lite"/>
    </source>
</evidence>
<feature type="compositionally biased region" description="Low complexity" evidence="1">
    <location>
        <begin position="514"/>
        <end position="527"/>
    </location>
</feature>
<comment type="caution">
    <text evidence="2">The sequence shown here is derived from an EMBL/GenBank/DDBJ whole genome shotgun (WGS) entry which is preliminary data.</text>
</comment>
<name>A0A9P1H7S7_9PEZI</name>
<feature type="region of interest" description="Disordered" evidence="1">
    <location>
        <begin position="1"/>
        <end position="20"/>
    </location>
</feature>
<keyword evidence="3" id="KW-1185">Reference proteome</keyword>
<dbReference type="EMBL" id="CALLCH030000016">
    <property type="protein sequence ID" value="CAI4217607.1"/>
    <property type="molecule type" value="Genomic_DNA"/>
</dbReference>
<dbReference type="OrthoDB" id="3260408at2759"/>
<evidence type="ECO:0000313" key="3">
    <source>
        <dbReference type="Proteomes" id="UP000838763"/>
    </source>
</evidence>
<gene>
    <name evidence="2" type="ORF">PPNO1_LOCUS7213</name>
</gene>
<evidence type="ECO:0000313" key="2">
    <source>
        <dbReference type="EMBL" id="CAI4217607.1"/>
    </source>
</evidence>
<reference evidence="2" key="1">
    <citation type="submission" date="2022-11" db="EMBL/GenBank/DDBJ databases">
        <authorList>
            <person name="Scott C."/>
            <person name="Bruce N."/>
        </authorList>
    </citation>
    <scope>NUCLEOTIDE SEQUENCE</scope>
</reference>
<evidence type="ECO:0008006" key="4">
    <source>
        <dbReference type="Google" id="ProtNLM"/>
    </source>
</evidence>
<feature type="region of interest" description="Disordered" evidence="1">
    <location>
        <begin position="25"/>
        <end position="44"/>
    </location>
</feature>
<dbReference type="Proteomes" id="UP000838763">
    <property type="component" value="Unassembled WGS sequence"/>
</dbReference>
<feature type="compositionally biased region" description="Low complexity" evidence="1">
    <location>
        <begin position="633"/>
        <end position="646"/>
    </location>
</feature>
<feature type="region of interest" description="Disordered" evidence="1">
    <location>
        <begin position="196"/>
        <end position="268"/>
    </location>
</feature>
<protein>
    <recommendedName>
        <fullName evidence="4">Transcription factor hoxa13</fullName>
    </recommendedName>
</protein>
<accession>A0A9P1H7S7</accession>
<dbReference type="AlphaFoldDB" id="A0A9P1H7S7"/>
<feature type="region of interest" description="Disordered" evidence="1">
    <location>
        <begin position="514"/>
        <end position="656"/>
    </location>
</feature>
<feature type="compositionally biased region" description="Acidic residues" evidence="1">
    <location>
        <begin position="540"/>
        <end position="556"/>
    </location>
</feature>
<feature type="compositionally biased region" description="Basic and acidic residues" evidence="1">
    <location>
        <begin position="256"/>
        <end position="268"/>
    </location>
</feature>
<dbReference type="PANTHER" id="PTHR23242">
    <property type="entry name" value="TRANSCRIPTION FACTOR HOXA13"/>
    <property type="match status" value="1"/>
</dbReference>
<sequence length="783" mass="84380">MAKNSLGKAPSPPSEELNGLAKKNSRLSNGKATVPTRRHAYTPRPSSWRSRFFNTIARIFTWYAIVTVLFRCPSTIQECDEASPAICTAYFKTKAAVVSPYVQVISNNVIAPTYAVIERYGAPRAQQAKEFLAGHWATTGQPHVDRARKLANEQYERSLAPHVEQASQVLSPYYAIARTSAERTYEELLLQATSSPDTKSSSFVVKPSESSSRKASSSAPPAETTSSSIPPTAESSASVVPDDSNSESQPVANNEVEIKAKNAKPDTEELRRIASETVAEDLHQWQTKFANAADEGAVEIEDKVEQLSFNMIESHVKGQGRKLVAELKEAAAEETAKLHKNIISLVQSSSRATRDETEDSAIASVRQAGLVIKEKAQNIRSWREGFEAQLHVAVTAAAQEHFDILGNMRDLALQKIGMKWAWMEGVTYKDWAKYHDMKKRFDEWTEELQQLIVTHPGLESAMNAAADVEDDGMEEAQAAARELARLKQVALWKIEAGDTSDNFDSEAMKAAAEAALAGADAETAEAAKLSPEQEGTAPEDAPEPEPEPEVEEEPEAPVEIVADANTAKVSGEAEEPQPAEEDVVPEEPVAVVEQPTEDDASSTGNSGAPVVAEAQVVDEPEIVADNIQESDAPEPVAEPAEAAPVAEVEEDVKQAPVDQVIEEKVVEQKEEEEAVASDIPSVAEEDIPSIQVAASDVAEASEAILEEIVDPSTDGGEGILSQASAAIESAGSKLSEAVVSAYSGEDVATEEAPIAQESPEAAIPVQVEEEPSTLLWSEKNDEL</sequence>
<organism evidence="2 3">
    <name type="scientific">Parascedosporium putredinis</name>
    <dbReference type="NCBI Taxonomy" id="1442378"/>
    <lineage>
        <taxon>Eukaryota</taxon>
        <taxon>Fungi</taxon>
        <taxon>Dikarya</taxon>
        <taxon>Ascomycota</taxon>
        <taxon>Pezizomycotina</taxon>
        <taxon>Sordariomycetes</taxon>
        <taxon>Hypocreomycetidae</taxon>
        <taxon>Microascales</taxon>
        <taxon>Microascaceae</taxon>
        <taxon>Parascedosporium</taxon>
    </lineage>
</organism>
<proteinExistence type="predicted"/>